<dbReference type="EMBL" id="KN836155">
    <property type="protein sequence ID" value="KIK32662.1"/>
    <property type="molecule type" value="Genomic_DNA"/>
</dbReference>
<dbReference type="Gene3D" id="1.25.10.10">
    <property type="entry name" value="Leucine-rich Repeat Variant"/>
    <property type="match status" value="1"/>
</dbReference>
<organism evidence="5 6">
    <name type="scientific">Suillus luteus UH-Slu-Lm8-n1</name>
    <dbReference type="NCBI Taxonomy" id="930992"/>
    <lineage>
        <taxon>Eukaryota</taxon>
        <taxon>Fungi</taxon>
        <taxon>Dikarya</taxon>
        <taxon>Basidiomycota</taxon>
        <taxon>Agaricomycotina</taxon>
        <taxon>Agaricomycetes</taxon>
        <taxon>Agaricomycetidae</taxon>
        <taxon>Boletales</taxon>
        <taxon>Suillineae</taxon>
        <taxon>Suillaceae</taxon>
        <taxon>Suillus</taxon>
    </lineage>
</organism>
<dbReference type="SUPFAM" id="SSF51735">
    <property type="entry name" value="NAD(P)-binding Rossmann-fold domains"/>
    <property type="match status" value="1"/>
</dbReference>
<dbReference type="STRING" id="930992.A0A0D0AEK2"/>
<sequence length="275" mass="29396">MAARQTNVAVLGPGRGIGQPLSLPLKTDPLVTSLSLYDIRGAPSIAADVSHVDVNGYPAYKLDEAFDGVQVAVIPAWPMSVPSSAYICQPETLGNEFSILTDFLETLDEGSFFTTSPATGITWASEENLNSHSRAVALALDDHELPVRMQTALTITELAIVHDSVRDAVSPQVGKVVQDLLKLSDETDLDILNHSMEAMVDPFQTELLPVASQLTARLCEFYLRLAREGLAQQNETIPDSIDVGSLVTDGDDDKVYGAMGVAKPIGTVCAGCLVQ</sequence>
<dbReference type="InterPro" id="IPR036291">
    <property type="entry name" value="NAD(P)-bd_dom_sf"/>
</dbReference>
<dbReference type="Proteomes" id="UP000054485">
    <property type="component" value="Unassembled WGS sequence"/>
</dbReference>
<keyword evidence="3" id="KW-0560">Oxidoreductase</keyword>
<dbReference type="AlphaFoldDB" id="A0A0D0AEK2"/>
<dbReference type="PANTHER" id="PTHR11540:SF16">
    <property type="entry name" value="MALATE DEHYDROGENASE, MITOCHONDRIAL"/>
    <property type="match status" value="1"/>
</dbReference>
<dbReference type="GO" id="GO:0030060">
    <property type="term" value="F:L-malate dehydrogenase (NAD+) activity"/>
    <property type="evidence" value="ECO:0007669"/>
    <property type="project" value="UniProtKB-EC"/>
</dbReference>
<dbReference type="GO" id="GO:0005737">
    <property type="term" value="C:cytoplasm"/>
    <property type="evidence" value="ECO:0007669"/>
    <property type="project" value="TreeGrafter"/>
</dbReference>
<evidence type="ECO:0000256" key="1">
    <source>
        <dbReference type="ARBA" id="ARBA00012995"/>
    </source>
</evidence>
<name>A0A0D0AEK2_9AGAM</name>
<gene>
    <name evidence="5" type="ORF">CY34DRAFT_18881</name>
</gene>
<dbReference type="InParanoid" id="A0A0D0AEK2"/>
<keyword evidence="6" id="KW-1185">Reference proteome</keyword>
<keyword evidence="4" id="KW-0520">NAD</keyword>
<dbReference type="OrthoDB" id="2691171at2759"/>
<evidence type="ECO:0000313" key="6">
    <source>
        <dbReference type="Proteomes" id="UP000054485"/>
    </source>
</evidence>
<protein>
    <recommendedName>
        <fullName evidence="1">malate dehydrogenase</fullName>
        <ecNumber evidence="1">1.1.1.37</ecNumber>
    </recommendedName>
</protein>
<evidence type="ECO:0000256" key="3">
    <source>
        <dbReference type="ARBA" id="ARBA00023002"/>
    </source>
</evidence>
<reference evidence="6" key="2">
    <citation type="submission" date="2015-01" db="EMBL/GenBank/DDBJ databases">
        <title>Evolutionary Origins and Diversification of the Mycorrhizal Mutualists.</title>
        <authorList>
            <consortium name="DOE Joint Genome Institute"/>
            <consortium name="Mycorrhizal Genomics Consortium"/>
            <person name="Kohler A."/>
            <person name="Kuo A."/>
            <person name="Nagy L.G."/>
            <person name="Floudas D."/>
            <person name="Copeland A."/>
            <person name="Barry K.W."/>
            <person name="Cichocki N."/>
            <person name="Veneault-Fourrey C."/>
            <person name="LaButti K."/>
            <person name="Lindquist E.A."/>
            <person name="Lipzen A."/>
            <person name="Lundell T."/>
            <person name="Morin E."/>
            <person name="Murat C."/>
            <person name="Riley R."/>
            <person name="Ohm R."/>
            <person name="Sun H."/>
            <person name="Tunlid A."/>
            <person name="Henrissat B."/>
            <person name="Grigoriev I.V."/>
            <person name="Hibbett D.S."/>
            <person name="Martin F."/>
        </authorList>
    </citation>
    <scope>NUCLEOTIDE SEQUENCE [LARGE SCALE GENOMIC DNA]</scope>
    <source>
        <strain evidence="6">UH-Slu-Lm8-n1</strain>
    </source>
</reference>
<reference evidence="5 6" key="1">
    <citation type="submission" date="2014-04" db="EMBL/GenBank/DDBJ databases">
        <authorList>
            <consortium name="DOE Joint Genome Institute"/>
            <person name="Kuo A."/>
            <person name="Ruytinx J."/>
            <person name="Rineau F."/>
            <person name="Colpaert J."/>
            <person name="Kohler A."/>
            <person name="Nagy L.G."/>
            <person name="Floudas D."/>
            <person name="Copeland A."/>
            <person name="Barry K.W."/>
            <person name="Cichocki N."/>
            <person name="Veneault-Fourrey C."/>
            <person name="LaButti K."/>
            <person name="Lindquist E.A."/>
            <person name="Lipzen A."/>
            <person name="Lundell T."/>
            <person name="Morin E."/>
            <person name="Murat C."/>
            <person name="Sun H."/>
            <person name="Tunlid A."/>
            <person name="Henrissat B."/>
            <person name="Grigoriev I.V."/>
            <person name="Hibbett D.S."/>
            <person name="Martin F."/>
            <person name="Nordberg H.P."/>
            <person name="Cantor M.N."/>
            <person name="Hua S.X."/>
        </authorList>
    </citation>
    <scope>NUCLEOTIDE SEQUENCE [LARGE SCALE GENOMIC DNA]</scope>
    <source>
        <strain evidence="5 6">UH-Slu-Lm8-n1</strain>
    </source>
</reference>
<dbReference type="PANTHER" id="PTHR11540">
    <property type="entry name" value="MALATE AND LACTATE DEHYDROGENASE"/>
    <property type="match status" value="1"/>
</dbReference>
<dbReference type="Gene3D" id="3.40.50.720">
    <property type="entry name" value="NAD(P)-binding Rossmann-like Domain"/>
    <property type="match status" value="1"/>
</dbReference>
<dbReference type="GO" id="GO:0006099">
    <property type="term" value="P:tricarboxylic acid cycle"/>
    <property type="evidence" value="ECO:0007669"/>
    <property type="project" value="UniProtKB-KW"/>
</dbReference>
<accession>A0A0D0AEK2</accession>
<dbReference type="HOGENOM" id="CLU_1012577_0_0_1"/>
<dbReference type="InterPro" id="IPR011989">
    <property type="entry name" value="ARM-like"/>
</dbReference>
<proteinExistence type="predicted"/>
<evidence type="ECO:0000256" key="2">
    <source>
        <dbReference type="ARBA" id="ARBA00022532"/>
    </source>
</evidence>
<dbReference type="EC" id="1.1.1.37" evidence="1"/>
<evidence type="ECO:0000256" key="4">
    <source>
        <dbReference type="ARBA" id="ARBA00023027"/>
    </source>
</evidence>
<evidence type="ECO:0000313" key="5">
    <source>
        <dbReference type="EMBL" id="KIK32662.1"/>
    </source>
</evidence>
<keyword evidence="2" id="KW-0816">Tricarboxylic acid cycle</keyword>